<dbReference type="EC" id="2.4.1.-" evidence="10"/>
<keyword evidence="13" id="KW-1185">Reference proteome</keyword>
<accession>S7QF63</accession>
<evidence type="ECO:0000256" key="2">
    <source>
        <dbReference type="ARBA" id="ARBA00006065"/>
    </source>
</evidence>
<dbReference type="GO" id="GO:0000026">
    <property type="term" value="F:alpha-1,2-mannosyltransferase activity"/>
    <property type="evidence" value="ECO:0007669"/>
    <property type="project" value="TreeGrafter"/>
</dbReference>
<feature type="transmembrane region" description="Helical" evidence="10">
    <location>
        <begin position="204"/>
        <end position="226"/>
    </location>
</feature>
<evidence type="ECO:0000313" key="13">
    <source>
        <dbReference type="Proteomes" id="UP000030669"/>
    </source>
</evidence>
<keyword evidence="8 10" id="KW-0472">Membrane</keyword>
<evidence type="ECO:0000256" key="1">
    <source>
        <dbReference type="ARBA" id="ARBA00004477"/>
    </source>
</evidence>
<comment type="similarity">
    <text evidence="2">Belongs to the glycosyltransferase 22 family. PIGB subfamily.</text>
</comment>
<sequence length="541" mass="61636">MARCMRTCALVAILLRVFIALSTRTFFQPDEYFQALEVAHQLVFGYGHLTWEWRASRPIRSIIYPLLNAPVYWLAKIARLDDTVFLIAGPKVLHGVLGACTDIWVAELAQKVLGERYVTTAVFLSLTSFFHALSLTRSMSNSLETSLATIALSYFPWDPERLFDRRGIRKAFVFAALACSIRATNAVIWVYMLAVLIWRLRTQIWLVLIVVLDVVGIGLVILDSIYYGQVTFTPLNFLLTNLSSVSLFYGSSDWHYYLSQGLPLLCTTSLPFVLHGAWLALGPTGTPASRTMLGLVTWTLTIYSLAGHKEWRFLHPLLPLLHILASKSLVDLYYASERTAPLQRPLLPIRFTHLCMLLITVPAAIYVLYFHGEPQISVMHYLRNVPPGELESLGFLMPCHSTPWQAYLHKSELADPGRMWALGCEPPLSNDKDVTSSYRDQTDIFYQSPTGYLKERFPYRVDPTFPPSPFPSSIPGVTRLDDKSWRHEWPKYLVMFGALSEESEVRTLLLDRGYREVWARNTGWEGDSRRRGGVRVWKFKG</sequence>
<comment type="function">
    <text evidence="9">Mannosyltransferase involved in glycosylphosphatidylinositol-anchor biosynthesis. Transfers the third mannose to Man2-GlcN-acyl-PI during GPI precursor assembly.</text>
</comment>
<feature type="transmembrane region" description="Helical" evidence="10">
    <location>
        <begin position="262"/>
        <end position="281"/>
    </location>
</feature>
<keyword evidence="5 10" id="KW-0812">Transmembrane</keyword>
<keyword evidence="11" id="KW-0732">Signal</keyword>
<dbReference type="GeneID" id="19299900"/>
<dbReference type="Proteomes" id="UP000030669">
    <property type="component" value="Unassembled WGS sequence"/>
</dbReference>
<evidence type="ECO:0000256" key="11">
    <source>
        <dbReference type="SAM" id="SignalP"/>
    </source>
</evidence>
<evidence type="ECO:0000256" key="10">
    <source>
        <dbReference type="RuleBase" id="RU363075"/>
    </source>
</evidence>
<dbReference type="STRING" id="670483.S7QF63"/>
<gene>
    <name evidence="12" type="ORF">GLOTRDRAFT_114546</name>
</gene>
<reference evidence="12 13" key="1">
    <citation type="journal article" date="2012" name="Science">
        <title>The Paleozoic origin of enzymatic lignin decomposition reconstructed from 31 fungal genomes.</title>
        <authorList>
            <person name="Floudas D."/>
            <person name="Binder M."/>
            <person name="Riley R."/>
            <person name="Barry K."/>
            <person name="Blanchette R.A."/>
            <person name="Henrissat B."/>
            <person name="Martinez A.T."/>
            <person name="Otillar R."/>
            <person name="Spatafora J.W."/>
            <person name="Yadav J.S."/>
            <person name="Aerts A."/>
            <person name="Benoit I."/>
            <person name="Boyd A."/>
            <person name="Carlson A."/>
            <person name="Copeland A."/>
            <person name="Coutinho P.M."/>
            <person name="de Vries R.P."/>
            <person name="Ferreira P."/>
            <person name="Findley K."/>
            <person name="Foster B."/>
            <person name="Gaskell J."/>
            <person name="Glotzer D."/>
            <person name="Gorecki P."/>
            <person name="Heitman J."/>
            <person name="Hesse C."/>
            <person name="Hori C."/>
            <person name="Igarashi K."/>
            <person name="Jurgens J.A."/>
            <person name="Kallen N."/>
            <person name="Kersten P."/>
            <person name="Kohler A."/>
            <person name="Kuees U."/>
            <person name="Kumar T.K.A."/>
            <person name="Kuo A."/>
            <person name="LaButti K."/>
            <person name="Larrondo L.F."/>
            <person name="Lindquist E."/>
            <person name="Ling A."/>
            <person name="Lombard V."/>
            <person name="Lucas S."/>
            <person name="Lundell T."/>
            <person name="Martin R."/>
            <person name="McLaughlin D.J."/>
            <person name="Morgenstern I."/>
            <person name="Morin E."/>
            <person name="Murat C."/>
            <person name="Nagy L.G."/>
            <person name="Nolan M."/>
            <person name="Ohm R.A."/>
            <person name="Patyshakuliyeva A."/>
            <person name="Rokas A."/>
            <person name="Ruiz-Duenas F.J."/>
            <person name="Sabat G."/>
            <person name="Salamov A."/>
            <person name="Samejima M."/>
            <person name="Schmutz J."/>
            <person name="Slot J.C."/>
            <person name="St John F."/>
            <person name="Stenlid J."/>
            <person name="Sun H."/>
            <person name="Sun S."/>
            <person name="Syed K."/>
            <person name="Tsang A."/>
            <person name="Wiebenga A."/>
            <person name="Young D."/>
            <person name="Pisabarro A."/>
            <person name="Eastwood D.C."/>
            <person name="Martin F."/>
            <person name="Cullen D."/>
            <person name="Grigoriev I.V."/>
            <person name="Hibbett D.S."/>
        </authorList>
    </citation>
    <scope>NUCLEOTIDE SEQUENCE [LARGE SCALE GENOMIC DNA]</scope>
    <source>
        <strain evidence="12 13">ATCC 11539</strain>
    </source>
</reference>
<evidence type="ECO:0000313" key="12">
    <source>
        <dbReference type="EMBL" id="EPQ57997.1"/>
    </source>
</evidence>
<dbReference type="HOGENOM" id="CLU_012353_0_1_1"/>
<feature type="transmembrane region" description="Helical" evidence="10">
    <location>
        <begin position="171"/>
        <end position="197"/>
    </location>
</feature>
<dbReference type="GO" id="GO:0006506">
    <property type="term" value="P:GPI anchor biosynthetic process"/>
    <property type="evidence" value="ECO:0007669"/>
    <property type="project" value="TreeGrafter"/>
</dbReference>
<dbReference type="eggNOG" id="KOG1771">
    <property type="taxonomic scope" value="Eukaryota"/>
</dbReference>
<dbReference type="PANTHER" id="PTHR22760:SF4">
    <property type="entry name" value="GPI MANNOSYLTRANSFERASE 3"/>
    <property type="match status" value="1"/>
</dbReference>
<dbReference type="RefSeq" id="XP_007863296.1">
    <property type="nucleotide sequence ID" value="XM_007865105.1"/>
</dbReference>
<keyword evidence="4 12" id="KW-0808">Transferase</keyword>
<proteinExistence type="inferred from homology"/>
<evidence type="ECO:0000256" key="9">
    <source>
        <dbReference type="ARBA" id="ARBA00024708"/>
    </source>
</evidence>
<protein>
    <recommendedName>
        <fullName evidence="10">Mannosyltransferase</fullName>
        <ecNumber evidence="10">2.4.1.-</ecNumber>
    </recommendedName>
</protein>
<evidence type="ECO:0000256" key="4">
    <source>
        <dbReference type="ARBA" id="ARBA00022679"/>
    </source>
</evidence>
<dbReference type="Pfam" id="PF03901">
    <property type="entry name" value="Glyco_transf_22"/>
    <property type="match status" value="1"/>
</dbReference>
<evidence type="ECO:0000256" key="8">
    <source>
        <dbReference type="ARBA" id="ARBA00023136"/>
    </source>
</evidence>
<evidence type="ECO:0000256" key="6">
    <source>
        <dbReference type="ARBA" id="ARBA00022824"/>
    </source>
</evidence>
<comment type="subcellular location">
    <subcellularLocation>
        <location evidence="1 10">Endoplasmic reticulum membrane</location>
        <topology evidence="1 10">Multi-pass membrane protein</topology>
    </subcellularLocation>
</comment>
<dbReference type="InterPro" id="IPR005599">
    <property type="entry name" value="GPI_mannosylTrfase"/>
</dbReference>
<feature type="chain" id="PRO_5004556282" description="Mannosyltransferase" evidence="11">
    <location>
        <begin position="23"/>
        <end position="541"/>
    </location>
</feature>
<dbReference type="EMBL" id="KB469298">
    <property type="protein sequence ID" value="EPQ57997.1"/>
    <property type="molecule type" value="Genomic_DNA"/>
</dbReference>
<keyword evidence="3 10" id="KW-0328">Glycosyltransferase</keyword>
<feature type="transmembrane region" description="Helical" evidence="10">
    <location>
        <begin position="347"/>
        <end position="369"/>
    </location>
</feature>
<keyword evidence="6 10" id="KW-0256">Endoplasmic reticulum</keyword>
<dbReference type="OMA" id="HEWPDYL"/>
<dbReference type="KEGG" id="gtr:GLOTRDRAFT_114546"/>
<feature type="signal peptide" evidence="11">
    <location>
        <begin position="1"/>
        <end position="22"/>
    </location>
</feature>
<keyword evidence="7 10" id="KW-1133">Transmembrane helix</keyword>
<dbReference type="PANTHER" id="PTHR22760">
    <property type="entry name" value="GLYCOSYLTRANSFERASE"/>
    <property type="match status" value="1"/>
</dbReference>
<organism evidence="12 13">
    <name type="scientific">Gloeophyllum trabeum (strain ATCC 11539 / FP-39264 / Madison 617)</name>
    <name type="common">Brown rot fungus</name>
    <dbReference type="NCBI Taxonomy" id="670483"/>
    <lineage>
        <taxon>Eukaryota</taxon>
        <taxon>Fungi</taxon>
        <taxon>Dikarya</taxon>
        <taxon>Basidiomycota</taxon>
        <taxon>Agaricomycotina</taxon>
        <taxon>Agaricomycetes</taxon>
        <taxon>Gloeophyllales</taxon>
        <taxon>Gloeophyllaceae</taxon>
        <taxon>Gloeophyllum</taxon>
    </lineage>
</organism>
<evidence type="ECO:0000256" key="7">
    <source>
        <dbReference type="ARBA" id="ARBA00022989"/>
    </source>
</evidence>
<dbReference type="AlphaFoldDB" id="S7QF63"/>
<evidence type="ECO:0000256" key="3">
    <source>
        <dbReference type="ARBA" id="ARBA00022676"/>
    </source>
</evidence>
<dbReference type="GO" id="GO:0005789">
    <property type="term" value="C:endoplasmic reticulum membrane"/>
    <property type="evidence" value="ECO:0007669"/>
    <property type="project" value="UniProtKB-SubCell"/>
</dbReference>
<evidence type="ECO:0000256" key="5">
    <source>
        <dbReference type="ARBA" id="ARBA00022692"/>
    </source>
</evidence>
<name>S7QF63_GLOTA</name>
<comment type="caution">
    <text evidence="10">Lacks conserved residue(s) required for the propagation of feature annotation.</text>
</comment>
<dbReference type="OrthoDB" id="416834at2759"/>